<evidence type="ECO:0000313" key="3">
    <source>
        <dbReference type="Proteomes" id="UP001626550"/>
    </source>
</evidence>
<evidence type="ECO:0000313" key="2">
    <source>
        <dbReference type="EMBL" id="KAL3312258.1"/>
    </source>
</evidence>
<organism evidence="2 3">
    <name type="scientific">Cichlidogyrus casuarinus</name>
    <dbReference type="NCBI Taxonomy" id="1844966"/>
    <lineage>
        <taxon>Eukaryota</taxon>
        <taxon>Metazoa</taxon>
        <taxon>Spiralia</taxon>
        <taxon>Lophotrochozoa</taxon>
        <taxon>Platyhelminthes</taxon>
        <taxon>Monogenea</taxon>
        <taxon>Monopisthocotylea</taxon>
        <taxon>Dactylogyridea</taxon>
        <taxon>Ancyrocephalidae</taxon>
        <taxon>Cichlidogyrus</taxon>
    </lineage>
</organism>
<accession>A0ABD2PYV6</accession>
<comment type="caution">
    <text evidence="2">The sequence shown here is derived from an EMBL/GenBank/DDBJ whole genome shotgun (WGS) entry which is preliminary data.</text>
</comment>
<dbReference type="Pfam" id="PF03676">
    <property type="entry name" value="PHAF1"/>
    <property type="match status" value="1"/>
</dbReference>
<dbReference type="Proteomes" id="UP001626550">
    <property type="component" value="Unassembled WGS sequence"/>
</dbReference>
<dbReference type="EMBL" id="JBJKFK010001777">
    <property type="protein sequence ID" value="KAL3312258.1"/>
    <property type="molecule type" value="Genomic_DNA"/>
</dbReference>
<dbReference type="InterPro" id="IPR005373">
    <property type="entry name" value="PHAF1"/>
</dbReference>
<dbReference type="AlphaFoldDB" id="A0ABD2PYV6"/>
<protein>
    <submittedName>
        <fullName evidence="2">Uncharacterized protein</fullName>
    </submittedName>
</protein>
<dbReference type="PANTHER" id="PTHR13465">
    <property type="entry name" value="UPF0183 PROTEIN"/>
    <property type="match status" value="1"/>
</dbReference>
<name>A0ABD2PYV6_9PLAT</name>
<dbReference type="PANTHER" id="PTHR13465:SF2">
    <property type="entry name" value="PHAGOSOME ASSEMBLY FACTOR 1"/>
    <property type="match status" value="1"/>
</dbReference>
<evidence type="ECO:0000256" key="1">
    <source>
        <dbReference type="ARBA" id="ARBA00024339"/>
    </source>
</evidence>
<sequence>MIEIFDLQKVTLDYCSQIFCSPSKYPTLDNLYRIFGCTKPIGLSLGIFDFFLQISEPTSVTNEYMLCYRGLCFALTQNASELFGIDGDDSEDFVVKKLFIFSGNSYTDPETPNLPTSSLQGNTFAEKISVIREGNRTMGLSMQLISLESFSNPNKESKLRNFSTLVKFGDHVQDVVSGLGAPNRIYYKTDDKMKIHLPQSQRILKSSRSNYFYNYFTLGLDILFDAMTHKSIKFILHNNLPNDCNFNIYHRCQFMIRIERPEGGYYDISPLSHVSEYSKLISQWSEVHKVIGADISSQPVVLHRESKSKKPLYPPTLAYGYTDMIFEVLPNSDYLASVTLYANWK</sequence>
<dbReference type="InterPro" id="IPR039156">
    <property type="entry name" value="PHAF1/BROMI"/>
</dbReference>
<keyword evidence="3" id="KW-1185">Reference proteome</keyword>
<reference evidence="2 3" key="1">
    <citation type="submission" date="2024-11" db="EMBL/GenBank/DDBJ databases">
        <title>Adaptive evolution of stress response genes in parasites aligns with host niche diversity.</title>
        <authorList>
            <person name="Hahn C."/>
            <person name="Resl P."/>
        </authorList>
    </citation>
    <scope>NUCLEOTIDE SEQUENCE [LARGE SCALE GENOMIC DNA]</scope>
    <source>
        <strain evidence="2">EGGRZ-B1_66</strain>
        <tissue evidence="2">Body</tissue>
    </source>
</reference>
<proteinExistence type="inferred from homology"/>
<gene>
    <name evidence="2" type="ORF">Ciccas_009151</name>
</gene>
<comment type="similarity">
    <text evidence="1">Belongs to the PHAF1 family.</text>
</comment>